<dbReference type="Proteomes" id="UP000658720">
    <property type="component" value="Unassembled WGS sequence"/>
</dbReference>
<evidence type="ECO:0000259" key="9">
    <source>
        <dbReference type="PROSITE" id="PS50109"/>
    </source>
</evidence>
<dbReference type="PRINTS" id="PR00344">
    <property type="entry name" value="BCTRLSENSOR"/>
</dbReference>
<dbReference type="CDD" id="cd00075">
    <property type="entry name" value="HATPase"/>
    <property type="match status" value="1"/>
</dbReference>
<evidence type="ECO:0000256" key="2">
    <source>
        <dbReference type="ARBA" id="ARBA00012438"/>
    </source>
</evidence>
<dbReference type="EC" id="2.7.13.3" evidence="2"/>
<keyword evidence="6" id="KW-0902">Two-component regulatory system</keyword>
<feature type="transmembrane region" description="Helical" evidence="8">
    <location>
        <begin position="15"/>
        <end position="34"/>
    </location>
</feature>
<feature type="region of interest" description="Disordered" evidence="7">
    <location>
        <begin position="124"/>
        <end position="143"/>
    </location>
</feature>
<dbReference type="SMART" id="SM00388">
    <property type="entry name" value="HisKA"/>
    <property type="match status" value="1"/>
</dbReference>
<keyword evidence="8" id="KW-1133">Transmembrane helix</keyword>
<keyword evidence="11" id="KW-1185">Reference proteome</keyword>
<dbReference type="Pfam" id="PF02518">
    <property type="entry name" value="HATPase_c"/>
    <property type="match status" value="1"/>
</dbReference>
<dbReference type="InterPro" id="IPR050351">
    <property type="entry name" value="BphY/WalK/GraS-like"/>
</dbReference>
<keyword evidence="8" id="KW-0472">Membrane</keyword>
<keyword evidence="4" id="KW-0808">Transferase</keyword>
<dbReference type="InterPro" id="IPR004358">
    <property type="entry name" value="Sig_transdc_His_kin-like_C"/>
</dbReference>
<dbReference type="InterPro" id="IPR049835">
    <property type="entry name" value="RppB"/>
</dbReference>
<evidence type="ECO:0000256" key="3">
    <source>
        <dbReference type="ARBA" id="ARBA00022553"/>
    </source>
</evidence>
<dbReference type="SUPFAM" id="SSF47384">
    <property type="entry name" value="Homodimeric domain of signal transducing histidine kinase"/>
    <property type="match status" value="1"/>
</dbReference>
<keyword evidence="8" id="KW-0812">Transmembrane</keyword>
<dbReference type="PANTHER" id="PTHR45453">
    <property type="entry name" value="PHOSPHATE REGULON SENSOR PROTEIN PHOR"/>
    <property type="match status" value="1"/>
</dbReference>
<name>A0ABR9VN69_9SYNC</name>
<evidence type="ECO:0000313" key="10">
    <source>
        <dbReference type="EMBL" id="MBE9252333.1"/>
    </source>
</evidence>
<dbReference type="PROSITE" id="PS50109">
    <property type="entry name" value="HIS_KIN"/>
    <property type="match status" value="1"/>
</dbReference>
<evidence type="ECO:0000256" key="1">
    <source>
        <dbReference type="ARBA" id="ARBA00000085"/>
    </source>
</evidence>
<dbReference type="CDD" id="cd00082">
    <property type="entry name" value="HisKA"/>
    <property type="match status" value="1"/>
</dbReference>
<dbReference type="InterPro" id="IPR036097">
    <property type="entry name" value="HisK_dim/P_sf"/>
</dbReference>
<dbReference type="RefSeq" id="WP_194018510.1">
    <property type="nucleotide sequence ID" value="NZ_JADEVV010000001.1"/>
</dbReference>
<evidence type="ECO:0000313" key="11">
    <source>
        <dbReference type="Proteomes" id="UP000658720"/>
    </source>
</evidence>
<feature type="domain" description="Histidine kinase" evidence="9">
    <location>
        <begin position="225"/>
        <end position="444"/>
    </location>
</feature>
<organism evidence="10 11">
    <name type="scientific">Synechocystis salina LEGE 00031</name>
    <dbReference type="NCBI Taxonomy" id="1828736"/>
    <lineage>
        <taxon>Bacteria</taxon>
        <taxon>Bacillati</taxon>
        <taxon>Cyanobacteriota</taxon>
        <taxon>Cyanophyceae</taxon>
        <taxon>Synechococcales</taxon>
        <taxon>Merismopediaceae</taxon>
        <taxon>Synechocystis</taxon>
    </lineage>
</organism>
<feature type="transmembrane region" description="Helical" evidence="8">
    <location>
        <begin position="185"/>
        <end position="209"/>
    </location>
</feature>
<comment type="catalytic activity">
    <reaction evidence="1">
        <text>ATP + protein L-histidine = ADP + protein N-phospho-L-histidine.</text>
        <dbReference type="EC" id="2.7.13.3"/>
    </reaction>
</comment>
<dbReference type="Pfam" id="PF00512">
    <property type="entry name" value="HisKA"/>
    <property type="match status" value="1"/>
</dbReference>
<dbReference type="InterPro" id="IPR005467">
    <property type="entry name" value="His_kinase_dom"/>
</dbReference>
<proteinExistence type="predicted"/>
<dbReference type="SMART" id="SM00387">
    <property type="entry name" value="HATPase_c"/>
    <property type="match status" value="1"/>
</dbReference>
<evidence type="ECO:0000256" key="5">
    <source>
        <dbReference type="ARBA" id="ARBA00022777"/>
    </source>
</evidence>
<dbReference type="InterPro" id="IPR003594">
    <property type="entry name" value="HATPase_dom"/>
</dbReference>
<evidence type="ECO:0000256" key="6">
    <source>
        <dbReference type="ARBA" id="ARBA00023012"/>
    </source>
</evidence>
<dbReference type="Gene3D" id="3.30.565.10">
    <property type="entry name" value="Histidine kinase-like ATPase, C-terminal domain"/>
    <property type="match status" value="1"/>
</dbReference>
<dbReference type="NCBIfam" id="NF041735">
    <property type="entry name" value="hist_kin_RppB"/>
    <property type="match status" value="1"/>
</dbReference>
<keyword evidence="3" id="KW-0597">Phosphoprotein</keyword>
<accession>A0ABR9VN69</accession>
<evidence type="ECO:0000256" key="4">
    <source>
        <dbReference type="ARBA" id="ARBA00022679"/>
    </source>
</evidence>
<sequence length="450" mass="50011">MQTNKLFNLSRWRLASYYAGVMGVILGFCGLAVYEMTSQDHWRSLDQELTSLAGTLHDGLEPLLHRPGQLEPSVKQVLPNLCLGTQVCVIPPRHNHILNATQQPGYYVRFLNLNGQLLATAGENPPGLSFERETTRQRPLTDQQGDRYHQVSLQLKTATGKPWGYLKVGRSLEEYDHHLQTIQAFLVFGLPVVMIGVGGASWLLAGLAMEPVYLSYQQIQQFTADIAHELRTPITAIQATLETTLSTEPNSEEVHSTLQILKRQNYRLTHLIQDLLLLSRMDLQDANWSRFQPCCLNDLVGDLVEEFAGSGITAGVQLSAEIRVEQPVWVKGEEDQLYRLVGNLISNAIHYTPTGGEVTVMLETDKQQAIIKVQDTGIGIASEDQSRIFDRFYRVDTARSRQRGGAGLGLAIAQAIAVKHQGILTVESELEKGSLFTIHLPLVSAPIVRS</sequence>
<protein>
    <recommendedName>
        <fullName evidence="2">histidine kinase</fullName>
        <ecNumber evidence="2">2.7.13.3</ecNumber>
    </recommendedName>
</protein>
<keyword evidence="5" id="KW-0418">Kinase</keyword>
<dbReference type="PANTHER" id="PTHR45453:SF1">
    <property type="entry name" value="PHOSPHATE REGULON SENSOR PROTEIN PHOR"/>
    <property type="match status" value="1"/>
</dbReference>
<dbReference type="SUPFAM" id="SSF55874">
    <property type="entry name" value="ATPase domain of HSP90 chaperone/DNA topoisomerase II/histidine kinase"/>
    <property type="match status" value="1"/>
</dbReference>
<evidence type="ECO:0000256" key="8">
    <source>
        <dbReference type="SAM" id="Phobius"/>
    </source>
</evidence>
<dbReference type="InterPro" id="IPR003661">
    <property type="entry name" value="HisK_dim/P_dom"/>
</dbReference>
<dbReference type="Gene3D" id="1.10.287.130">
    <property type="match status" value="1"/>
</dbReference>
<gene>
    <name evidence="10" type="ORF">IQ217_00380</name>
</gene>
<reference evidence="10 11" key="1">
    <citation type="submission" date="2020-10" db="EMBL/GenBank/DDBJ databases">
        <authorList>
            <person name="Castelo-Branco R."/>
            <person name="Eusebio N."/>
            <person name="Adriana R."/>
            <person name="Vieira A."/>
            <person name="Brugerolle De Fraissinette N."/>
            <person name="Rezende De Castro R."/>
            <person name="Schneider M.P."/>
            <person name="Vasconcelos V."/>
            <person name="Leao P.N."/>
        </authorList>
    </citation>
    <scope>NUCLEOTIDE SEQUENCE [LARGE SCALE GENOMIC DNA]</scope>
    <source>
        <strain evidence="10 11">LEGE 00031</strain>
    </source>
</reference>
<dbReference type="InterPro" id="IPR036890">
    <property type="entry name" value="HATPase_C_sf"/>
</dbReference>
<dbReference type="EMBL" id="JADEVV010000001">
    <property type="protein sequence ID" value="MBE9252333.1"/>
    <property type="molecule type" value="Genomic_DNA"/>
</dbReference>
<comment type="caution">
    <text evidence="10">The sequence shown here is derived from an EMBL/GenBank/DDBJ whole genome shotgun (WGS) entry which is preliminary data.</text>
</comment>
<evidence type="ECO:0000256" key="7">
    <source>
        <dbReference type="SAM" id="MobiDB-lite"/>
    </source>
</evidence>